<feature type="domain" description="PHA accumulation regulator DNA-binding N-terminal" evidence="2">
    <location>
        <begin position="30"/>
        <end position="89"/>
    </location>
</feature>
<sequence length="214" mass="24587">MLHRINGRQRAPAESSAHGGMIVMPEQLRLIKKYPNRRLYDTKTSAYITLSDVKDLVLSKENFNVLDAKTGEDITRSILLQIILEEEAAGIPLFTTDLLAQMIRFYGHAMQGMLGKYLETNIKSFVDFQKKLQDQSQQIYGENNSQMQNDLWSQFLNFQGPAMQTMMATYMEQSKKMLHQMQDQLKSQTRTLFTSLPLPGFPVDTVKPSRDTEK</sequence>
<evidence type="ECO:0000259" key="1">
    <source>
        <dbReference type="Pfam" id="PF05233"/>
    </source>
</evidence>
<reference evidence="3 4" key="1">
    <citation type="submission" date="2019-04" db="EMBL/GenBank/DDBJ databases">
        <title>A novel phosphate-accumulating bacterium identified in bioreactor for phosphate removal from wastewater.</title>
        <authorList>
            <person name="Kotlyarov R.Y."/>
            <person name="Beletsky A.V."/>
            <person name="Kallistova A.Y."/>
            <person name="Dorofeev A.G."/>
            <person name="Nikolaev Y.Y."/>
            <person name="Pimenov N.V."/>
            <person name="Ravin N.V."/>
            <person name="Mardanov A.V."/>
        </authorList>
    </citation>
    <scope>NUCLEOTIDE SEQUENCE [LARGE SCALE GENOMIC DNA]</scope>
    <source>
        <strain evidence="3 4">Bin19</strain>
    </source>
</reference>
<dbReference type="Pfam" id="PF07879">
    <property type="entry name" value="PHB_acc_N"/>
    <property type="match status" value="1"/>
</dbReference>
<dbReference type="InterPro" id="IPR012909">
    <property type="entry name" value="PHA_DNA-bd_N"/>
</dbReference>
<dbReference type="InterPro" id="IPR010134">
    <property type="entry name" value="PHA_reg_PhaR"/>
</dbReference>
<organism evidence="3 4">
    <name type="scientific">Candidatus Accumulibacter phosphatis</name>
    <dbReference type="NCBI Taxonomy" id="327160"/>
    <lineage>
        <taxon>Bacteria</taxon>
        <taxon>Pseudomonadati</taxon>
        <taxon>Pseudomonadota</taxon>
        <taxon>Betaproteobacteria</taxon>
        <taxon>Candidatus Accumulibacter</taxon>
    </lineage>
</organism>
<dbReference type="NCBIfam" id="TIGR01848">
    <property type="entry name" value="PHA_reg_PhaR"/>
    <property type="match status" value="1"/>
</dbReference>
<evidence type="ECO:0000259" key="2">
    <source>
        <dbReference type="Pfam" id="PF07879"/>
    </source>
</evidence>
<dbReference type="InterPro" id="IPR007897">
    <property type="entry name" value="PHB_accumulat"/>
</dbReference>
<comment type="caution">
    <text evidence="3">The sequence shown here is derived from an EMBL/GenBank/DDBJ whole genome shotgun (WGS) entry which is preliminary data.</text>
</comment>
<protein>
    <submittedName>
        <fullName evidence="3">PhbF</fullName>
    </submittedName>
</protein>
<feature type="domain" description="PHB accumulation regulatory" evidence="1">
    <location>
        <begin position="150"/>
        <end position="185"/>
    </location>
</feature>
<name>A0A5S4EQ80_9PROT</name>
<dbReference type="Proteomes" id="UP000306324">
    <property type="component" value="Unassembled WGS sequence"/>
</dbReference>
<gene>
    <name evidence="3" type="ORF">ACCUM_3019</name>
</gene>
<accession>A0A5S4EQ80</accession>
<dbReference type="GO" id="GO:0006355">
    <property type="term" value="P:regulation of DNA-templated transcription"/>
    <property type="evidence" value="ECO:0007669"/>
    <property type="project" value="InterPro"/>
</dbReference>
<proteinExistence type="predicted"/>
<evidence type="ECO:0000313" key="3">
    <source>
        <dbReference type="EMBL" id="TMQ77505.1"/>
    </source>
</evidence>
<dbReference type="Pfam" id="PF05233">
    <property type="entry name" value="PHB_acc"/>
    <property type="match status" value="2"/>
</dbReference>
<dbReference type="EMBL" id="SWAD01000023">
    <property type="protein sequence ID" value="TMQ77505.1"/>
    <property type="molecule type" value="Genomic_DNA"/>
</dbReference>
<evidence type="ECO:0000313" key="4">
    <source>
        <dbReference type="Proteomes" id="UP000306324"/>
    </source>
</evidence>
<keyword evidence="4" id="KW-1185">Reference proteome</keyword>
<dbReference type="AlphaFoldDB" id="A0A5S4EQ80"/>
<feature type="domain" description="PHB accumulation regulatory" evidence="1">
    <location>
        <begin position="94"/>
        <end position="133"/>
    </location>
</feature>